<keyword evidence="1" id="KW-0812">Transmembrane</keyword>
<feature type="transmembrane region" description="Helical" evidence="1">
    <location>
        <begin position="62"/>
        <end position="84"/>
    </location>
</feature>
<keyword evidence="1" id="KW-0472">Membrane</keyword>
<evidence type="ECO:0000313" key="2">
    <source>
        <dbReference type="EMBL" id="KAL2044344.1"/>
    </source>
</evidence>
<proteinExistence type="predicted"/>
<sequence length="112" mass="13165">MISMADIYLSRHDLNWPLLTAFKTTIGVNPWVMHRETNAFGGDVGQLRPERWLERRFKCHEALFLCLRFGITWWVILAGLSPLYSTHSWVTRRTLEAFCSFNEAGSRFDDER</sequence>
<evidence type="ECO:0000256" key="1">
    <source>
        <dbReference type="SAM" id="Phobius"/>
    </source>
</evidence>
<name>A0ABR4AHZ9_9LECA</name>
<gene>
    <name evidence="2" type="ORF">N7G274_003049</name>
</gene>
<accession>A0ABR4AHZ9</accession>
<protein>
    <submittedName>
        <fullName evidence="2">Uncharacterized protein</fullName>
    </submittedName>
</protein>
<dbReference type="SUPFAM" id="SSF48264">
    <property type="entry name" value="Cytochrome P450"/>
    <property type="match status" value="1"/>
</dbReference>
<evidence type="ECO:0000313" key="3">
    <source>
        <dbReference type="Proteomes" id="UP001590950"/>
    </source>
</evidence>
<keyword evidence="1" id="KW-1133">Transmembrane helix</keyword>
<dbReference type="InterPro" id="IPR036396">
    <property type="entry name" value="Cyt_P450_sf"/>
</dbReference>
<reference evidence="2 3" key="1">
    <citation type="submission" date="2024-09" db="EMBL/GenBank/DDBJ databases">
        <title>Rethinking Asexuality: The Enigmatic Case of Functional Sexual Genes in Lepraria (Stereocaulaceae).</title>
        <authorList>
            <person name="Doellman M."/>
            <person name="Sun Y."/>
            <person name="Barcenas-Pena A."/>
            <person name="Lumbsch H.T."/>
            <person name="Grewe F."/>
        </authorList>
    </citation>
    <scope>NUCLEOTIDE SEQUENCE [LARGE SCALE GENOMIC DNA]</scope>
    <source>
        <strain evidence="2 3">Mercado 3170</strain>
    </source>
</reference>
<organism evidence="2 3">
    <name type="scientific">Stereocaulon virgatum</name>
    <dbReference type="NCBI Taxonomy" id="373712"/>
    <lineage>
        <taxon>Eukaryota</taxon>
        <taxon>Fungi</taxon>
        <taxon>Dikarya</taxon>
        <taxon>Ascomycota</taxon>
        <taxon>Pezizomycotina</taxon>
        <taxon>Lecanoromycetes</taxon>
        <taxon>OSLEUM clade</taxon>
        <taxon>Lecanoromycetidae</taxon>
        <taxon>Lecanorales</taxon>
        <taxon>Lecanorineae</taxon>
        <taxon>Stereocaulaceae</taxon>
        <taxon>Stereocaulon</taxon>
    </lineage>
</organism>
<keyword evidence="3" id="KW-1185">Reference proteome</keyword>
<dbReference type="Proteomes" id="UP001590950">
    <property type="component" value="Unassembled WGS sequence"/>
</dbReference>
<dbReference type="EMBL" id="JBEFKJ010000009">
    <property type="protein sequence ID" value="KAL2044344.1"/>
    <property type="molecule type" value="Genomic_DNA"/>
</dbReference>
<comment type="caution">
    <text evidence="2">The sequence shown here is derived from an EMBL/GenBank/DDBJ whole genome shotgun (WGS) entry which is preliminary data.</text>
</comment>